<evidence type="ECO:0000313" key="6">
    <source>
        <dbReference type="Proteomes" id="UP001152766"/>
    </source>
</evidence>
<accession>A0A9X4LLH6</accession>
<dbReference type="Gene3D" id="2.40.30.170">
    <property type="match status" value="1"/>
</dbReference>
<protein>
    <submittedName>
        <fullName evidence="5">HlyD family efflux transporter periplasmic adaptor subunit</fullName>
    </submittedName>
</protein>
<dbReference type="EMBL" id="SGUG01000043">
    <property type="protein sequence ID" value="MDG0864874.1"/>
    <property type="molecule type" value="Genomic_DNA"/>
</dbReference>
<dbReference type="InterPro" id="IPR058647">
    <property type="entry name" value="BSH_CzcB-like"/>
</dbReference>
<evidence type="ECO:0000259" key="4">
    <source>
        <dbReference type="Pfam" id="PF25973"/>
    </source>
</evidence>
<comment type="subcellular location">
    <subcellularLocation>
        <location evidence="1">Cell envelope</location>
    </subcellularLocation>
</comment>
<keyword evidence="6" id="KW-1185">Reference proteome</keyword>
<evidence type="ECO:0000313" key="5">
    <source>
        <dbReference type="EMBL" id="MDG0864874.1"/>
    </source>
</evidence>
<dbReference type="PANTHER" id="PTHR32347">
    <property type="entry name" value="EFFLUX SYSTEM COMPONENT YKNX-RELATED"/>
    <property type="match status" value="1"/>
</dbReference>
<feature type="domain" description="CzcB-like barrel-sandwich hybrid" evidence="4">
    <location>
        <begin position="361"/>
        <end position="482"/>
    </location>
</feature>
<dbReference type="InterPro" id="IPR050465">
    <property type="entry name" value="UPF0194_transport"/>
</dbReference>
<dbReference type="Pfam" id="PF25973">
    <property type="entry name" value="BSH_CzcB"/>
    <property type="match status" value="1"/>
</dbReference>
<gene>
    <name evidence="5" type="ORF">EXJ73_20655</name>
</gene>
<sequence>MSALPAPNADASKGREVQPAALPAPGLNEAIESWRARLAGAGVACRAVALHGSDPQFQLSLPETLSELAPRWAELCTQVQAGGPLGLVRADERPGSDLLVVSAIQLPDGELGAVGAVLAPPHNDRVVQLLLLSLGWLQLALALPGLRISQRATRLLELMGHVGAQSDARAAAQEWLNRSAAWAREEAGEPQPDLGLMLFEVRAGRPSWWVSADSAWTEKASPALEAAAEIAVQAIAEQQEVRPEGGWAMPVHDDGRVVAVLVARLQRPAGTALPEPALDVLRASLGLVEPLLRHWREADRPLWRLALGRLGAARRRLSEPGHLAWKLGFASAVAGLLVLLAVPVTDRVTANTVIEGRQRQLVTAPFDGFVQQVLVRPGAEVKRGQLLARLDDRELKLEQARHRGEREQAAGHLRQAMSDREASAVALALAEVQQAEAQLSLVEAKLARTDLVAPADGLLVSGDWVQQIGGPVETGKEMFEIASGQGYRVVLQVPDRDIARVHAGQTGTLRLTGQPHEAHEFRVETVTAVASVQDSVNGFRVEAGWVGQAPPLSPGMQGIGKIEVGRANLLTIWTRSSVNWLRLKLWSWW</sequence>
<dbReference type="AlphaFoldDB" id="A0A9X4LLH6"/>
<comment type="caution">
    <text evidence="5">The sequence shown here is derived from an EMBL/GenBank/DDBJ whole genome shotgun (WGS) entry which is preliminary data.</text>
</comment>
<dbReference type="SUPFAM" id="SSF111369">
    <property type="entry name" value="HlyD-like secretion proteins"/>
    <property type="match status" value="1"/>
</dbReference>
<dbReference type="RefSeq" id="WP_268148536.1">
    <property type="nucleotide sequence ID" value="NZ_JAPPUW010000004.1"/>
</dbReference>
<evidence type="ECO:0000256" key="3">
    <source>
        <dbReference type="SAM" id="MobiDB-lite"/>
    </source>
</evidence>
<dbReference type="Proteomes" id="UP001152766">
    <property type="component" value="Unassembled WGS sequence"/>
</dbReference>
<proteinExistence type="predicted"/>
<evidence type="ECO:0000256" key="2">
    <source>
        <dbReference type="ARBA" id="ARBA00023054"/>
    </source>
</evidence>
<keyword evidence="2" id="KW-0175">Coiled coil</keyword>
<reference evidence="5" key="1">
    <citation type="submission" date="2019-02" db="EMBL/GenBank/DDBJ databases">
        <title>Draft genome of the type strain Pelomonas aquatica CCUG 52575T.</title>
        <authorList>
            <person name="Gomila M."/>
            <person name="Lalucat J."/>
        </authorList>
    </citation>
    <scope>NUCLEOTIDE SEQUENCE</scope>
    <source>
        <strain evidence="5">CCUG 52575</strain>
    </source>
</reference>
<dbReference type="PANTHER" id="PTHR32347:SF23">
    <property type="entry name" value="BLL5650 PROTEIN"/>
    <property type="match status" value="1"/>
</dbReference>
<organism evidence="5 6">
    <name type="scientific">Pelomonas aquatica</name>
    <dbReference type="NCBI Taxonomy" id="431058"/>
    <lineage>
        <taxon>Bacteria</taxon>
        <taxon>Pseudomonadati</taxon>
        <taxon>Pseudomonadota</taxon>
        <taxon>Betaproteobacteria</taxon>
        <taxon>Burkholderiales</taxon>
        <taxon>Sphaerotilaceae</taxon>
        <taxon>Roseateles</taxon>
    </lineage>
</organism>
<evidence type="ECO:0000256" key="1">
    <source>
        <dbReference type="ARBA" id="ARBA00004196"/>
    </source>
</evidence>
<feature type="region of interest" description="Disordered" evidence="3">
    <location>
        <begin position="1"/>
        <end position="20"/>
    </location>
</feature>
<dbReference type="GO" id="GO:0030313">
    <property type="term" value="C:cell envelope"/>
    <property type="evidence" value="ECO:0007669"/>
    <property type="project" value="UniProtKB-SubCell"/>
</dbReference>
<name>A0A9X4LLH6_9BURK</name>
<dbReference type="Gene3D" id="2.40.50.100">
    <property type="match status" value="1"/>
</dbReference>